<dbReference type="SMART" id="SM00225">
    <property type="entry name" value="BTB"/>
    <property type="match status" value="1"/>
</dbReference>
<dbReference type="InterPro" id="IPR032675">
    <property type="entry name" value="LRR_dom_sf"/>
</dbReference>
<evidence type="ECO:0000256" key="3">
    <source>
        <dbReference type="ARBA" id="ARBA00023170"/>
    </source>
</evidence>
<gene>
    <name evidence="6" type="ORF">OSB1V03_LOCUS38</name>
</gene>
<evidence type="ECO:0000259" key="5">
    <source>
        <dbReference type="PROSITE" id="PS50097"/>
    </source>
</evidence>
<sequence length="3211" mass="370197">MAQEMTSTKTSLVTADDTEDEDIQQIFAKNSFDRFGDDLCELILSYLSLDERFDCECVSNQFQRTVFGSVVDITLTESSASSRTSVTDMKMLATIGRKCPHIHTIDCRGISIAYTKQLPEALAIFRDNCPHLRHIYCNLDTNTNQLMPEFGPLVTRIGDIGLINIKSLSHCHRLSRVRISSLHRVFDGITDQLLAKNLHSIELSIYSHHNHLLGPFVAENAGLKSVRLGFITHNTHEILTEMAAHLSRLPQLRELALDLNLIDGQNSLNESLRTIGQKCPHLKRFALTLRSADRKLNGHTIEAMRYYRRLKCLRLILDVAIDGVFLDPLKHCHRLRQLTLTLATRHGLGDSFPDNCGYYWPRLQYIYIKTNDISHESLIRISRLPALKTLVLECESGFLATLLYVGNHLFNNLCEDLLSRSAKLVSIEIQMTPTKTSLVTADDIADEDIQQPQIYAKNSMDRFGDDLCGLILSYLSFNERFAYECVSKQFQRTVFASVVHIYIEDKYCRKPGTKCSDSTTLTTICRKCPNIDTINWISRLSDVFDDNSGQLLAKNLRAIEVTYDSDVYKLLSALVADNQRLNTVIFNAISFESHATVVQIGAQLSRLTQLRDLTLKLCLTEGHNSLDACLRPIGQKCPQLKRLGLILDSNYGKLNGHSLDSLRWYRRLQCLRIIFFKDIDDLFLDPLRHCHTLTHLTLTINSYEPLGDILPEHWPPLQFLCIHTYVITRECLDQISGLPALKTLELHSTRLIGFTVNESLIGNHCIDNVCDDLMARNGRLKTIKMTQTKTSLVTADDTEDEDIQQPQIYAKNSMDRFGDDLCGLILSYLSLDERFDCECVSKQFQRTVFESVVDITLHDSSRVKRSRTDINDMKMLATIGRKCPHIHTIDCRRISNRFTKQLPEVLAIFRDNLRHIYCNLDTNTGELMPEFGQLVTRIGNILANERQSLTHCHRLSRLRVHQLCDVFDKNTDELLAKNLKRFVFSYNNSNNNEQLTAFVAQNQSLRSVKLTDNRYPSHESLKEMAEQLSRLPQLRDLELDLKPTKGQNSLNESLRTIGQKCSQLKRLALELNFTEKSALKDHSLESLTTYQRLKRLELTLFVAIDDVFLDPLKLCHRLTHLTLNSWSMSDKLFVNCDKQWPRLQRLFIRTEDITRELMDHISTLPALQTLVFGSFRVNGIKAESHDLIDNVCEDLLSKNPKLKTIEIFANKVSKFYCQMGQCISFTSTSDDENDNNEDLEQPMIYAKNSFDRFGDDLFGLIVSYLTLDERLDYECVSKQFQRTAFDSVFEITIHDKKATKSRISVYNREMLATIDRKCPNIHTIDCRGIRSTCLMEFVEMLTIFVSNLNRNLRYIYCNYDLNVYHLLPSLGRLITRIGDISLNQNQMLIHCRVSCLRVQRLSDVFDNTSGQLLAKNLRRIELFRNPTDDMQQLSAFVAENQSLKSFKVFYNNYFYSNVSHETIIEMAEQLSRLPQLRELGLNVQLMIGQNSLNEFLRTIGQKCPQLQNTSDDEYDDSEDLEQPQMDAKTPVVITDDSEEHNVIKQPKIYSKNSFDRFGDDLCGLILSYLSLDTRLDCECVSQQFQRTVFESVVDIEIHDKYSQESRIRVSNSELLAKIGRKCPNIQTFDFRRIESRCVTQMAEVLRIFRYHFRDIYCNIDGNVHQLLQQFGPLVTRVGSVSEERKQWLRRCGRLSRLRAESLFTVFGDRHNRLLATNLQRFEIFDYFEDHEELSAFVAGNQSLRSVRLNFIDCNTDESLTQMADQLSRLPQLRDLTLTLELTDGQISLNDSLGTIGQNCRQLKRLKLKLIANESPLIGRKLESLKFLSRLRRLYLQLSVSEAIDDVLLEPLKLCHRLTHLSIKSSQMNDTFLDNCDKHWPRLQYLYIRPKNITREGLDAIARLPALQILVFKCVKLMGRVIKLKTGDLSFMGDVCEEVLSKNQLIGKMTGNARNGSQDTGNQTSIDFERYPAMYYYRNESESGVHFIVNGQRVPTLRALLKTKSPVFREMLARNKAVVNDIAANENTVDAINTMIGFMLTSSLILTNANDLKLIGDVLEFAHNYRVTRLVDAIGKHLETLITVETIETIAKIADKYGMHGLYATIISRLFEMLAVDNVLTLARVAFTYAQPTRSVVCRFRAALKTMFDQIMARESHDLVYLNAITNNLWLEVSNEVLKEKSKKSDENMAQEMTQMKTSLVITDDTEDIQQPQIFAKNSFDRFGDDLCGLILSYLSFDDRFVCECVSKQFQRTVFESVVDITLREIMRKKITENLVTIDRKCPHIHTIGSQRMTINEFQRYQDNRQLCPFAGDNQSLRSTKSANICESHESLVKTTEQLSRLPQLRDLKLDLSLNYGQNSLNESLRTIGQKCPQLKRLALILRSKTTVRLYHHSLDSLISYQRLRRFDLKLCVEINDTFLDPLKLCHRLTHLTLHSCQLSDKWFINCDKQWQRLQYLNIRTENITREGLDHISRLPALQTLVFECRHFIGYQMTANLIGTHFMDNVCEHLLAGSAKLKTIEIRRFNVKRESVIKVPEEWFIDSSDNTNDNSLDSNSHESQESAIISVFKQMTDSYGLNQLECNRIRDLMTASKIYEYSLNTRIRKITDHNEYIRVTDRRSEWQIQYLIDFTQKLRSFSDNICFEDQLSLVKYGWFDVNTIRSIVFYDTRSECFGINLVSGYLYLKDLISLQRVSQQFSRCSQQVLQKKTEVSVGFNDLKADSSLRHFKRNFKVKDWNRIDITPAISFIGINLVLNHNRNQNMESIVRQFRDVKKLYLSTTVISFKTLELIVNQWPHLEELLVYNIDIYDSSDKTITEWTQLLIKVKYITIGVLTNCLSANIQSLEIGLTSADSQAMDVITNGQIYAANGVLKDTIALWPKVFTESVVKCGQNVAKCPQIECRSHVLLLGVFEWIRINGHIERHILELFASVDQLSIAAGNEDMIDDYIHFIVFTLENRRRVFRLDLWAYLIRDLIRRMAAMDIPMNGCQFIRNSDELEKRKQLIGDNKRKRDKTQPSVVSSTTETSIVSSSEISSSDENTKINEFLTQLLDNTFDVNEDELIREITDIENSFKNNVMDILDQLSRKITITPMYRKLVDYNGLRELEITRINELLRAAHIYTIPDGFETQMKDYKIHRIGNQSELLECVVKVTEISINALMSYVNGLPAFAEVCSEDQLALVKYGLSEFNSIRSLKYLHNNDIYTTLKNLKHS</sequence>
<dbReference type="InterPro" id="IPR011333">
    <property type="entry name" value="SKP1/BTB/POZ_sf"/>
</dbReference>
<proteinExistence type="predicted"/>
<dbReference type="EMBL" id="OC854581">
    <property type="protein sequence ID" value="CAD7619537.1"/>
    <property type="molecule type" value="Genomic_DNA"/>
</dbReference>
<dbReference type="Pfam" id="PF00646">
    <property type="entry name" value="F-box"/>
    <property type="match status" value="1"/>
</dbReference>
<keyword evidence="3" id="KW-0675">Receptor</keyword>
<keyword evidence="1" id="KW-0805">Transcription regulation</keyword>
<dbReference type="PANTHER" id="PTHR38926">
    <property type="entry name" value="F-BOX DOMAIN CONTAINING PROTEIN, EXPRESSED"/>
    <property type="match status" value="1"/>
</dbReference>
<dbReference type="OrthoDB" id="120976at2759"/>
<reference evidence="6" key="1">
    <citation type="submission" date="2020-11" db="EMBL/GenBank/DDBJ databases">
        <authorList>
            <person name="Tran Van P."/>
        </authorList>
    </citation>
    <scope>NUCLEOTIDE SEQUENCE</scope>
</reference>
<protein>
    <recommendedName>
        <fullName evidence="5">BTB domain-containing protein</fullName>
    </recommendedName>
</protein>
<dbReference type="PANTHER" id="PTHR38926:SF5">
    <property type="entry name" value="F-BOX AND LEUCINE-RICH REPEAT PROTEIN 6"/>
    <property type="match status" value="1"/>
</dbReference>
<dbReference type="InterPro" id="IPR000210">
    <property type="entry name" value="BTB/POZ_dom"/>
</dbReference>
<dbReference type="SUPFAM" id="SSF48508">
    <property type="entry name" value="Nuclear receptor ligand-binding domain"/>
    <property type="match status" value="2"/>
</dbReference>
<dbReference type="Proteomes" id="UP000759131">
    <property type="component" value="Unassembled WGS sequence"/>
</dbReference>
<feature type="compositionally biased region" description="Low complexity" evidence="4">
    <location>
        <begin position="3016"/>
        <end position="3032"/>
    </location>
</feature>
<dbReference type="InterPro" id="IPR001810">
    <property type="entry name" value="F-box_dom"/>
</dbReference>
<dbReference type="Pfam" id="PF00651">
    <property type="entry name" value="BTB"/>
    <property type="match status" value="1"/>
</dbReference>
<dbReference type="SUPFAM" id="SSF52047">
    <property type="entry name" value="RNI-like"/>
    <property type="match status" value="6"/>
</dbReference>
<feature type="region of interest" description="Disordered" evidence="4">
    <location>
        <begin position="3001"/>
        <end position="3032"/>
    </location>
</feature>
<dbReference type="Gene3D" id="3.30.710.10">
    <property type="entry name" value="Potassium Channel Kv1.1, Chain A"/>
    <property type="match status" value="1"/>
</dbReference>
<evidence type="ECO:0000313" key="6">
    <source>
        <dbReference type="EMBL" id="CAD7619537.1"/>
    </source>
</evidence>
<dbReference type="Gene3D" id="1.10.565.10">
    <property type="entry name" value="Retinoid X Receptor"/>
    <property type="match status" value="2"/>
</dbReference>
<keyword evidence="7" id="KW-1185">Reference proteome</keyword>
<feature type="domain" description="BTB" evidence="5">
    <location>
        <begin position="1982"/>
        <end position="2047"/>
    </location>
</feature>
<evidence type="ECO:0000256" key="4">
    <source>
        <dbReference type="SAM" id="MobiDB-lite"/>
    </source>
</evidence>
<evidence type="ECO:0000256" key="1">
    <source>
        <dbReference type="ARBA" id="ARBA00023015"/>
    </source>
</evidence>
<name>A0A7R9KAN0_9ACAR</name>
<accession>A0A7R9KAN0</accession>
<evidence type="ECO:0000313" key="7">
    <source>
        <dbReference type="Proteomes" id="UP000759131"/>
    </source>
</evidence>
<keyword evidence="2" id="KW-0804">Transcription</keyword>
<dbReference type="PROSITE" id="PS50097">
    <property type="entry name" value="BTB"/>
    <property type="match status" value="1"/>
</dbReference>
<dbReference type="SMART" id="SM00256">
    <property type="entry name" value="FBOX"/>
    <property type="match status" value="6"/>
</dbReference>
<dbReference type="EMBL" id="CAJPIZ010000006">
    <property type="protein sequence ID" value="CAG2099967.1"/>
    <property type="molecule type" value="Genomic_DNA"/>
</dbReference>
<evidence type="ECO:0000256" key="2">
    <source>
        <dbReference type="ARBA" id="ARBA00023163"/>
    </source>
</evidence>
<dbReference type="InterPro" id="IPR035500">
    <property type="entry name" value="NHR-like_dom_sf"/>
</dbReference>
<organism evidence="6">
    <name type="scientific">Medioppia subpectinata</name>
    <dbReference type="NCBI Taxonomy" id="1979941"/>
    <lineage>
        <taxon>Eukaryota</taxon>
        <taxon>Metazoa</taxon>
        <taxon>Ecdysozoa</taxon>
        <taxon>Arthropoda</taxon>
        <taxon>Chelicerata</taxon>
        <taxon>Arachnida</taxon>
        <taxon>Acari</taxon>
        <taxon>Acariformes</taxon>
        <taxon>Sarcoptiformes</taxon>
        <taxon>Oribatida</taxon>
        <taxon>Brachypylina</taxon>
        <taxon>Oppioidea</taxon>
        <taxon>Oppiidae</taxon>
        <taxon>Medioppia</taxon>
    </lineage>
</organism>
<dbReference type="SUPFAM" id="SSF54695">
    <property type="entry name" value="POZ domain"/>
    <property type="match status" value="1"/>
</dbReference>
<dbReference type="Gene3D" id="3.80.10.10">
    <property type="entry name" value="Ribonuclease Inhibitor"/>
    <property type="match status" value="6"/>
</dbReference>